<dbReference type="AlphaFoldDB" id="A0A261FYX3"/>
<sequence>MQSSDILRQLMQRSGMNAAQLAQSTGLSESLISRALHGRIDPAFGKISAAAEHMGYQLILSPLEQATLDACNLHMEDLITTINTYAKTNKADSWPPISASMRELLESYASSSSKNTPDDLSIVLKRMPNKEWRAFMSGLYYKQHWPNEQDLTASDLRLDEQWTPLRKIYRSATQPDPDFLTFNVYLPQGELQWK</sequence>
<organism evidence="2 3">
    <name type="scientific">Bifidobacterium hapali</name>
    <dbReference type="NCBI Taxonomy" id="1630172"/>
    <lineage>
        <taxon>Bacteria</taxon>
        <taxon>Bacillati</taxon>
        <taxon>Actinomycetota</taxon>
        <taxon>Actinomycetes</taxon>
        <taxon>Bifidobacteriales</taxon>
        <taxon>Bifidobacteriaceae</taxon>
        <taxon>Bifidobacterium</taxon>
    </lineage>
</organism>
<dbReference type="Pfam" id="PF13560">
    <property type="entry name" value="HTH_31"/>
    <property type="match status" value="1"/>
</dbReference>
<dbReference type="EMBL" id="MWWY01000023">
    <property type="protein sequence ID" value="OZG64380.1"/>
    <property type="molecule type" value="Genomic_DNA"/>
</dbReference>
<evidence type="ECO:0000259" key="1">
    <source>
        <dbReference type="PROSITE" id="PS50943"/>
    </source>
</evidence>
<comment type="caution">
    <text evidence="2">The sequence shown here is derived from an EMBL/GenBank/DDBJ whole genome shotgun (WGS) entry which is preliminary data.</text>
</comment>
<accession>A0A261FYX3</accession>
<dbReference type="InterPro" id="IPR001387">
    <property type="entry name" value="Cro/C1-type_HTH"/>
</dbReference>
<dbReference type="RefSeq" id="WP_158216439.1">
    <property type="nucleotide sequence ID" value="NZ_MWWY01000023.1"/>
</dbReference>
<reference evidence="2 3" key="1">
    <citation type="journal article" date="2017" name="BMC Genomics">
        <title>Comparative genomic and phylogenomic analyses of the Bifidobacteriaceae family.</title>
        <authorList>
            <person name="Lugli G.A."/>
            <person name="Milani C."/>
            <person name="Turroni F."/>
            <person name="Duranti S."/>
            <person name="Mancabelli L."/>
            <person name="Mangifesta M."/>
            <person name="Ferrario C."/>
            <person name="Modesto M."/>
            <person name="Mattarelli P."/>
            <person name="Jiri K."/>
            <person name="van Sinderen D."/>
            <person name="Ventura M."/>
        </authorList>
    </citation>
    <scope>NUCLEOTIDE SEQUENCE [LARGE SCALE GENOMIC DNA]</scope>
    <source>
        <strain evidence="2 3">DSM 100202</strain>
    </source>
</reference>
<keyword evidence="3" id="KW-1185">Reference proteome</keyword>
<dbReference type="OrthoDB" id="3232426at2"/>
<dbReference type="Gene3D" id="1.10.260.40">
    <property type="entry name" value="lambda repressor-like DNA-binding domains"/>
    <property type="match status" value="1"/>
</dbReference>
<dbReference type="SUPFAM" id="SSF47413">
    <property type="entry name" value="lambda repressor-like DNA-binding domains"/>
    <property type="match status" value="1"/>
</dbReference>
<gene>
    <name evidence="2" type="ORF">BHAP_1130</name>
</gene>
<proteinExistence type="predicted"/>
<evidence type="ECO:0000313" key="2">
    <source>
        <dbReference type="EMBL" id="OZG64380.1"/>
    </source>
</evidence>
<dbReference type="SMART" id="SM00530">
    <property type="entry name" value="HTH_XRE"/>
    <property type="match status" value="1"/>
</dbReference>
<dbReference type="CDD" id="cd00093">
    <property type="entry name" value="HTH_XRE"/>
    <property type="match status" value="1"/>
</dbReference>
<protein>
    <recommendedName>
        <fullName evidence="1">HTH cro/C1-type domain-containing protein</fullName>
    </recommendedName>
</protein>
<dbReference type="InterPro" id="IPR010982">
    <property type="entry name" value="Lambda_DNA-bd_dom_sf"/>
</dbReference>
<evidence type="ECO:0000313" key="3">
    <source>
        <dbReference type="Proteomes" id="UP000216074"/>
    </source>
</evidence>
<dbReference type="GO" id="GO:0003677">
    <property type="term" value="F:DNA binding"/>
    <property type="evidence" value="ECO:0007669"/>
    <property type="project" value="InterPro"/>
</dbReference>
<feature type="domain" description="HTH cro/C1-type" evidence="1">
    <location>
        <begin position="7"/>
        <end position="65"/>
    </location>
</feature>
<dbReference type="Proteomes" id="UP000216074">
    <property type="component" value="Unassembled WGS sequence"/>
</dbReference>
<dbReference type="PROSITE" id="PS50943">
    <property type="entry name" value="HTH_CROC1"/>
    <property type="match status" value="1"/>
</dbReference>
<name>A0A261FYX3_9BIFI</name>